<feature type="region of interest" description="Disordered" evidence="1">
    <location>
        <begin position="1"/>
        <end position="22"/>
    </location>
</feature>
<evidence type="ECO:0000256" key="1">
    <source>
        <dbReference type="SAM" id="MobiDB-lite"/>
    </source>
</evidence>
<feature type="transmembrane region" description="Helical" evidence="2">
    <location>
        <begin position="26"/>
        <end position="47"/>
    </location>
</feature>
<reference evidence="3 4" key="1">
    <citation type="journal article" date="2019" name="Nat. Ecol. Evol.">
        <title>Megaphylogeny resolves global patterns of mushroom evolution.</title>
        <authorList>
            <person name="Varga T."/>
            <person name="Krizsan K."/>
            <person name="Foldi C."/>
            <person name="Dima B."/>
            <person name="Sanchez-Garcia M."/>
            <person name="Sanchez-Ramirez S."/>
            <person name="Szollosi G.J."/>
            <person name="Szarkandi J.G."/>
            <person name="Papp V."/>
            <person name="Albert L."/>
            <person name="Andreopoulos W."/>
            <person name="Angelini C."/>
            <person name="Antonin V."/>
            <person name="Barry K.W."/>
            <person name="Bougher N.L."/>
            <person name="Buchanan P."/>
            <person name="Buyck B."/>
            <person name="Bense V."/>
            <person name="Catcheside P."/>
            <person name="Chovatia M."/>
            <person name="Cooper J."/>
            <person name="Damon W."/>
            <person name="Desjardin D."/>
            <person name="Finy P."/>
            <person name="Geml J."/>
            <person name="Haridas S."/>
            <person name="Hughes K."/>
            <person name="Justo A."/>
            <person name="Karasinski D."/>
            <person name="Kautmanova I."/>
            <person name="Kiss B."/>
            <person name="Kocsube S."/>
            <person name="Kotiranta H."/>
            <person name="LaButti K.M."/>
            <person name="Lechner B.E."/>
            <person name="Liimatainen K."/>
            <person name="Lipzen A."/>
            <person name="Lukacs Z."/>
            <person name="Mihaltcheva S."/>
            <person name="Morgado L.N."/>
            <person name="Niskanen T."/>
            <person name="Noordeloos M.E."/>
            <person name="Ohm R.A."/>
            <person name="Ortiz-Santana B."/>
            <person name="Ovrebo C."/>
            <person name="Racz N."/>
            <person name="Riley R."/>
            <person name="Savchenko A."/>
            <person name="Shiryaev A."/>
            <person name="Soop K."/>
            <person name="Spirin V."/>
            <person name="Szebenyi C."/>
            <person name="Tomsovsky M."/>
            <person name="Tulloss R.E."/>
            <person name="Uehling J."/>
            <person name="Grigoriev I.V."/>
            <person name="Vagvolgyi C."/>
            <person name="Papp T."/>
            <person name="Martin F.M."/>
            <person name="Miettinen O."/>
            <person name="Hibbett D.S."/>
            <person name="Nagy L.G."/>
        </authorList>
    </citation>
    <scope>NUCLEOTIDE SEQUENCE [LARGE SCALE GENOMIC DNA]</scope>
    <source>
        <strain evidence="3 4">CBS 166.37</strain>
    </source>
</reference>
<accession>A0A5C3LLP0</accession>
<gene>
    <name evidence="3" type="ORF">BDQ12DRAFT_738659</name>
</gene>
<sequence length="260" mass="27988">MSSSSPPAPHLPSNASPPESKSKLPAWLPISAFIGTSLALAIPLLMIRKSRSSLTSSMNKAGAAPPPRRSGPSSSKFMPGRSTPFPVQATKPKMTAEKPDFTSPSTGELLSAISKADTSTAMYAGKAFAIATGLVTVFGVGLTLGVSSFMGVNNAHDFGQRMRAIMWATLPSLSARIHRSPETQEEHQALRLALSSGMDSVTSSSVIDDSWTWEEAEKRLQKAYDEGGFPLWMQAALREMEAEVEVERRKREPDAEHSSR</sequence>
<protein>
    <submittedName>
        <fullName evidence="3">Uncharacterized protein</fullName>
    </submittedName>
</protein>
<feature type="region of interest" description="Disordered" evidence="1">
    <location>
        <begin position="56"/>
        <end position="105"/>
    </location>
</feature>
<keyword evidence="2" id="KW-1133">Transmembrane helix</keyword>
<keyword evidence="4" id="KW-1185">Reference proteome</keyword>
<keyword evidence="2" id="KW-0472">Membrane</keyword>
<proteinExistence type="predicted"/>
<evidence type="ECO:0000313" key="4">
    <source>
        <dbReference type="Proteomes" id="UP000308652"/>
    </source>
</evidence>
<dbReference type="AlphaFoldDB" id="A0A5C3LLP0"/>
<feature type="compositionally biased region" description="Pro residues" evidence="1">
    <location>
        <begin position="1"/>
        <end position="10"/>
    </location>
</feature>
<keyword evidence="2" id="KW-0812">Transmembrane</keyword>
<name>A0A5C3LLP0_9AGAR</name>
<dbReference type="EMBL" id="ML213644">
    <property type="protein sequence ID" value="TFK33645.1"/>
    <property type="molecule type" value="Genomic_DNA"/>
</dbReference>
<evidence type="ECO:0000256" key="2">
    <source>
        <dbReference type="SAM" id="Phobius"/>
    </source>
</evidence>
<dbReference type="Proteomes" id="UP000308652">
    <property type="component" value="Unassembled WGS sequence"/>
</dbReference>
<organism evidence="3 4">
    <name type="scientific">Crucibulum laeve</name>
    <dbReference type="NCBI Taxonomy" id="68775"/>
    <lineage>
        <taxon>Eukaryota</taxon>
        <taxon>Fungi</taxon>
        <taxon>Dikarya</taxon>
        <taxon>Basidiomycota</taxon>
        <taxon>Agaricomycotina</taxon>
        <taxon>Agaricomycetes</taxon>
        <taxon>Agaricomycetidae</taxon>
        <taxon>Agaricales</taxon>
        <taxon>Agaricineae</taxon>
        <taxon>Nidulariaceae</taxon>
        <taxon>Crucibulum</taxon>
    </lineage>
</organism>
<dbReference type="OrthoDB" id="5346979at2759"/>
<feature type="transmembrane region" description="Helical" evidence="2">
    <location>
        <begin position="128"/>
        <end position="152"/>
    </location>
</feature>
<evidence type="ECO:0000313" key="3">
    <source>
        <dbReference type="EMBL" id="TFK33645.1"/>
    </source>
</evidence>